<dbReference type="RefSeq" id="XP_008909118.1">
    <property type="nucleotide sequence ID" value="XM_008910870.1"/>
</dbReference>
<protein>
    <recommendedName>
        <fullName evidence="3">DUF659 domain-containing protein</fullName>
    </recommendedName>
</protein>
<name>W2PY57_PHYN3</name>
<dbReference type="AlphaFoldDB" id="W2PY57"/>
<reference evidence="1 2" key="2">
    <citation type="submission" date="2013-11" db="EMBL/GenBank/DDBJ databases">
        <title>The Genome Sequence of Phytophthora parasitica INRA-310.</title>
        <authorList>
            <consortium name="The Broad Institute Genomics Platform"/>
            <person name="Russ C."/>
            <person name="Tyler B."/>
            <person name="Panabieres F."/>
            <person name="Shan W."/>
            <person name="Tripathy S."/>
            <person name="Grunwald N."/>
            <person name="Machado M."/>
            <person name="Johnson C.S."/>
            <person name="Arredondo F."/>
            <person name="Hong C."/>
            <person name="Coffey M."/>
            <person name="Young S.K."/>
            <person name="Zeng Q."/>
            <person name="Gargeya S."/>
            <person name="Fitzgerald M."/>
            <person name="Abouelleil A."/>
            <person name="Alvarado L."/>
            <person name="Chapman S.B."/>
            <person name="Gainer-Dewar J."/>
            <person name="Goldberg J."/>
            <person name="Griggs A."/>
            <person name="Gujja S."/>
            <person name="Hansen M."/>
            <person name="Howarth C."/>
            <person name="Imamovic A."/>
            <person name="Ireland A."/>
            <person name="Larimer J."/>
            <person name="McCowan C."/>
            <person name="Murphy C."/>
            <person name="Pearson M."/>
            <person name="Poon T.W."/>
            <person name="Priest M."/>
            <person name="Roberts A."/>
            <person name="Saif S."/>
            <person name="Shea T."/>
            <person name="Sykes S."/>
            <person name="Wortman J."/>
            <person name="Nusbaum C."/>
            <person name="Birren B."/>
        </authorList>
    </citation>
    <scope>NUCLEOTIDE SEQUENCE [LARGE SCALE GENOMIC DNA]</scope>
    <source>
        <strain evidence="1 2">INRA-310</strain>
    </source>
</reference>
<sequence length="240" mass="27084">MGRAQRFERKQLAKTGLPDIGKRPQLVCKHCLAAYGDKARNDDPPAPKIVKNAARSNTVVEEVSSTSSDKHQRLIRKYFDKVFSEDELEESERLLIQFQADNCLPDRCVEKLSTLRIFIFLNKACARAIPKRKQLTRILDKYSNVEEEGQLLALSNRLEFSGGRLNFLPDVWQNIAKLHLLECMLALFGTIVTYGLFPTGSRHDGIAIAEQMEYVMIEIKSKGWEIGAVVTDNAGQCGRA</sequence>
<proteinExistence type="predicted"/>
<organism evidence="1 2">
    <name type="scientific">Phytophthora nicotianae (strain INRA-310)</name>
    <name type="common">Phytophthora parasitica</name>
    <dbReference type="NCBI Taxonomy" id="761204"/>
    <lineage>
        <taxon>Eukaryota</taxon>
        <taxon>Sar</taxon>
        <taxon>Stramenopiles</taxon>
        <taxon>Oomycota</taxon>
        <taxon>Peronosporomycetes</taxon>
        <taxon>Peronosporales</taxon>
        <taxon>Peronosporaceae</taxon>
        <taxon>Phytophthora</taxon>
    </lineage>
</organism>
<evidence type="ECO:0000313" key="1">
    <source>
        <dbReference type="EMBL" id="ETN05596.1"/>
    </source>
</evidence>
<dbReference type="OrthoDB" id="119655at2759"/>
<evidence type="ECO:0008006" key="3">
    <source>
        <dbReference type="Google" id="ProtNLM"/>
    </source>
</evidence>
<dbReference type="EMBL" id="KI669599">
    <property type="protein sequence ID" value="ETN05596.1"/>
    <property type="molecule type" value="Genomic_DNA"/>
</dbReference>
<accession>W2PY57</accession>
<reference evidence="2" key="1">
    <citation type="submission" date="2011-12" db="EMBL/GenBank/DDBJ databases">
        <authorList>
            <consortium name="The Broad Institute Genome Sequencing Platform"/>
            <person name="Russ C."/>
            <person name="Tyler B."/>
            <person name="Panabieres F."/>
            <person name="Shan W."/>
            <person name="Tripathy S."/>
            <person name="Grunwald N."/>
            <person name="Machado M."/>
            <person name="Young S.K."/>
            <person name="Zeng Q."/>
            <person name="Gargeya S."/>
            <person name="Fitzgerald M."/>
            <person name="Haas B."/>
            <person name="Abouelleil A."/>
            <person name="Alvarado L."/>
            <person name="Arachchi H.M."/>
            <person name="Berlin A."/>
            <person name="Chapman S.B."/>
            <person name="Gearin G."/>
            <person name="Goldberg J."/>
            <person name="Griggs A."/>
            <person name="Gujja S."/>
            <person name="Hansen M."/>
            <person name="Heiman D."/>
            <person name="Howarth C."/>
            <person name="Larimer J."/>
            <person name="Lui A."/>
            <person name="MacDonald P.J.P."/>
            <person name="McCowen C."/>
            <person name="Montmayeur A."/>
            <person name="Murphy C."/>
            <person name="Neiman D."/>
            <person name="Pearson M."/>
            <person name="Priest M."/>
            <person name="Roberts A."/>
            <person name="Saif S."/>
            <person name="Shea T."/>
            <person name="Sisk P."/>
            <person name="Stolte C."/>
            <person name="Sykes S."/>
            <person name="Wortman J."/>
            <person name="Nusbaum C."/>
            <person name="Birren B."/>
        </authorList>
    </citation>
    <scope>NUCLEOTIDE SEQUENCE [LARGE SCALE GENOMIC DNA]</scope>
    <source>
        <strain evidence="2">INRA-310</strain>
    </source>
</reference>
<gene>
    <name evidence="1" type="ORF">PPTG_14293</name>
</gene>
<evidence type="ECO:0000313" key="2">
    <source>
        <dbReference type="Proteomes" id="UP000018817"/>
    </source>
</evidence>
<dbReference type="VEuPathDB" id="FungiDB:PPTG_14293"/>
<dbReference type="GeneID" id="20183591"/>
<dbReference type="Proteomes" id="UP000018817">
    <property type="component" value="Unassembled WGS sequence"/>
</dbReference>